<dbReference type="InterPro" id="IPR037069">
    <property type="entry name" value="AcylCoA_DH/ox_N_sf"/>
</dbReference>
<dbReference type="Proteomes" id="UP000622475">
    <property type="component" value="Unassembled WGS sequence"/>
</dbReference>
<protein>
    <submittedName>
        <fullName evidence="3">Acyl-CoA dehydrogenase</fullName>
    </submittedName>
</protein>
<dbReference type="Gene3D" id="1.10.540.10">
    <property type="entry name" value="Acyl-CoA dehydrogenase/oxidase, N-terminal domain"/>
    <property type="match status" value="1"/>
</dbReference>
<proteinExistence type="predicted"/>
<comment type="caution">
    <text evidence="3">The sequence shown here is derived from an EMBL/GenBank/DDBJ whole genome shotgun (WGS) entry which is preliminary data.</text>
</comment>
<dbReference type="Gene3D" id="1.20.140.10">
    <property type="entry name" value="Butyryl-CoA Dehydrogenase, subunit A, domain 3"/>
    <property type="match status" value="1"/>
</dbReference>
<evidence type="ECO:0000256" key="1">
    <source>
        <dbReference type="ARBA" id="ARBA00023002"/>
    </source>
</evidence>
<dbReference type="RefSeq" id="WP_194110849.1">
    <property type="nucleotide sequence ID" value="NZ_JADFFL010000002.1"/>
</dbReference>
<dbReference type="PIRSF" id="PIRSF016578">
    <property type="entry name" value="HsaA"/>
    <property type="match status" value="1"/>
</dbReference>
<dbReference type="InterPro" id="IPR013107">
    <property type="entry name" value="Acyl-CoA_DH_C"/>
</dbReference>
<name>A0A929PW38_9SPHI</name>
<accession>A0A929PW38</accession>
<organism evidence="3 4">
    <name type="scientific">Mucilaginibacter myungsuensis</name>
    <dbReference type="NCBI Taxonomy" id="649104"/>
    <lineage>
        <taxon>Bacteria</taxon>
        <taxon>Pseudomonadati</taxon>
        <taxon>Bacteroidota</taxon>
        <taxon>Sphingobacteriia</taxon>
        <taxon>Sphingobacteriales</taxon>
        <taxon>Sphingobacteriaceae</taxon>
        <taxon>Mucilaginibacter</taxon>
    </lineage>
</organism>
<evidence type="ECO:0000313" key="4">
    <source>
        <dbReference type="Proteomes" id="UP000622475"/>
    </source>
</evidence>
<reference evidence="3" key="1">
    <citation type="submission" date="2020-10" db="EMBL/GenBank/DDBJ databases">
        <title>Mucilaginibacter mali sp. nov., isolated from rhizosphere soil of apple orchard.</title>
        <authorList>
            <person name="Lee J.-S."/>
            <person name="Kim H.S."/>
            <person name="Kim J.-S."/>
        </authorList>
    </citation>
    <scope>NUCLEOTIDE SEQUENCE</scope>
    <source>
        <strain evidence="3">KCTC 22746</strain>
    </source>
</reference>
<feature type="domain" description="Acyl-CoA dehydrogenase C-terminal" evidence="2">
    <location>
        <begin position="274"/>
        <end position="359"/>
    </location>
</feature>
<dbReference type="InterPro" id="IPR009100">
    <property type="entry name" value="AcylCoA_DH/oxidase_NM_dom_sf"/>
</dbReference>
<dbReference type="EMBL" id="JADFFL010000002">
    <property type="protein sequence ID" value="MBE9661671.1"/>
    <property type="molecule type" value="Genomic_DNA"/>
</dbReference>
<dbReference type="InterPro" id="IPR046373">
    <property type="entry name" value="Acyl-CoA_Oxase/DH_mid-dom_sf"/>
</dbReference>
<dbReference type="SUPFAM" id="SSF56645">
    <property type="entry name" value="Acyl-CoA dehydrogenase NM domain-like"/>
    <property type="match status" value="1"/>
</dbReference>
<dbReference type="AlphaFoldDB" id="A0A929PW38"/>
<dbReference type="Gene3D" id="2.40.110.10">
    <property type="entry name" value="Butyryl-CoA Dehydrogenase, subunit A, domain 2"/>
    <property type="match status" value="1"/>
</dbReference>
<keyword evidence="1" id="KW-0560">Oxidoreductase</keyword>
<dbReference type="Pfam" id="PF08028">
    <property type="entry name" value="Acyl-CoA_dh_2"/>
    <property type="match status" value="1"/>
</dbReference>
<gene>
    <name evidence="3" type="ORF">IRJ16_07220</name>
</gene>
<sequence length="365" mass="39954">MIPHPSTLISDADITIIRDNAAAAEELGQLHPAQLELIERLQWFKLLVPKVYGGLETPLPGLIRLQEAISWADGSLGWTMTLCCGAGWFGGFIDPVLAYQIFNTPYLCLAGSGAQTGVAEIVDDGYKISGTWKYATGAHHATHFTANCIIQKDGEIQQDEFGNALIRSFVIPAKDVELLPAWKYIGMIATGSHSFNIDGAVVSADHSFLIDPAHTNVDGKLYKYPFLQLAEATLAVNLSGMALHFIELCAGIFEQKYQLPKMTDAHKDLMRRLLQDVTSKMDIARTELLKAVDASWAAPLDANADELKAVSLTSRILATASREAVDKLYPYCGLIAAAADSEINRVWRDIHTAGQHSLLTFLDER</sequence>
<dbReference type="GO" id="GO:0050660">
    <property type="term" value="F:flavin adenine dinucleotide binding"/>
    <property type="evidence" value="ECO:0007669"/>
    <property type="project" value="InterPro"/>
</dbReference>
<evidence type="ECO:0000259" key="2">
    <source>
        <dbReference type="Pfam" id="PF08028"/>
    </source>
</evidence>
<dbReference type="SUPFAM" id="SSF47203">
    <property type="entry name" value="Acyl-CoA dehydrogenase C-terminal domain-like"/>
    <property type="match status" value="1"/>
</dbReference>
<evidence type="ECO:0000313" key="3">
    <source>
        <dbReference type="EMBL" id="MBE9661671.1"/>
    </source>
</evidence>
<dbReference type="InterPro" id="IPR036250">
    <property type="entry name" value="AcylCo_DH-like_C"/>
</dbReference>
<keyword evidence="4" id="KW-1185">Reference proteome</keyword>
<dbReference type="GO" id="GO:0016627">
    <property type="term" value="F:oxidoreductase activity, acting on the CH-CH group of donors"/>
    <property type="evidence" value="ECO:0007669"/>
    <property type="project" value="InterPro"/>
</dbReference>